<reference evidence="5" key="1">
    <citation type="submission" date="2016-10" db="EMBL/GenBank/DDBJ databases">
        <authorList>
            <person name="Varghese N."/>
            <person name="Submissions S."/>
        </authorList>
    </citation>
    <scope>NUCLEOTIDE SEQUENCE [LARGE SCALE GENOMIC DNA]</scope>
    <source>
        <strain evidence="5">DSM 24536</strain>
    </source>
</reference>
<name>A0A1G9NJ76_9SPHI</name>
<dbReference type="OrthoDB" id="1453786at2"/>
<keyword evidence="2" id="KW-0472">Membrane</keyword>
<dbReference type="STRING" id="990371.SAMN05421813_10353"/>
<dbReference type="InterPro" id="IPR055407">
    <property type="entry name" value="TraM_C"/>
</dbReference>
<gene>
    <name evidence="4" type="ORF">SAMN05421813_10353</name>
</gene>
<feature type="transmembrane region" description="Helical" evidence="2">
    <location>
        <begin position="10"/>
        <end position="27"/>
    </location>
</feature>
<organism evidence="4 5">
    <name type="scientific">Daejeonella rubra</name>
    <dbReference type="NCBI Taxonomy" id="990371"/>
    <lineage>
        <taxon>Bacteria</taxon>
        <taxon>Pseudomonadati</taxon>
        <taxon>Bacteroidota</taxon>
        <taxon>Sphingobacteriia</taxon>
        <taxon>Sphingobacteriales</taxon>
        <taxon>Sphingobacteriaceae</taxon>
        <taxon>Daejeonella</taxon>
    </lineage>
</organism>
<dbReference type="NCBIfam" id="TIGR03779">
    <property type="entry name" value="Bac_Flav_CT_M"/>
    <property type="match status" value="1"/>
</dbReference>
<dbReference type="Pfam" id="PF12508">
    <property type="entry name" value="Transposon_TraM"/>
    <property type="match status" value="1"/>
</dbReference>
<evidence type="ECO:0000313" key="4">
    <source>
        <dbReference type="EMBL" id="SDL86393.1"/>
    </source>
</evidence>
<dbReference type="InterPro" id="IPR022187">
    <property type="entry name" value="Conjug_transposon_TraM"/>
</dbReference>
<dbReference type="AlphaFoldDB" id="A0A1G9NJ76"/>
<keyword evidence="2" id="KW-0812">Transmembrane</keyword>
<feature type="domain" description="Conjugative transposon TraM C-terminal" evidence="3">
    <location>
        <begin position="246"/>
        <end position="393"/>
    </location>
</feature>
<accession>A0A1G9NJ76</accession>
<dbReference type="RefSeq" id="WP_090699595.1">
    <property type="nucleotide sequence ID" value="NZ_FNHH01000003.1"/>
</dbReference>
<evidence type="ECO:0000256" key="2">
    <source>
        <dbReference type="SAM" id="Phobius"/>
    </source>
</evidence>
<evidence type="ECO:0000313" key="5">
    <source>
        <dbReference type="Proteomes" id="UP000199226"/>
    </source>
</evidence>
<dbReference type="Proteomes" id="UP000199226">
    <property type="component" value="Unassembled WGS sequence"/>
</dbReference>
<keyword evidence="5" id="KW-1185">Reference proteome</keyword>
<evidence type="ECO:0000259" key="3">
    <source>
        <dbReference type="Pfam" id="PF12508"/>
    </source>
</evidence>
<sequence>MKIDFKKPRYIIPLIILPFVCIFFYVYKSSFGKETPPQAGKDSLQVNLAGVSDQVRNQALTDKLDAYRNEYKKADGYTAIGQIQEEQASNQDPNSLYNDKEKRMLDSIYKAMNRKYGMASQEKPIGSNNNFPNASLLIRKSRSPEQQDKALAEALAKMSQQPPVTSYRLTAPEQTDPMQLFRQQMALVDSMGKANDPDYREKQQQKQQTELMEKDSKSNKKLPVSKSDVNAHVFNTITANQNETLITAIIDQDIAGYAGSRLRIRLLEDMVAGRFLIKKGTYLFAQISGFSGQRVNLTITTIMQGKNILPVKLDVYDNDGLPGLYVPASAFREFTRELGGSTSQGITLQQQAENNNQLVMSMIQKMFQSTTTAVSKLIRQNKAKLKYNTIVYLIDPDELKANQNNY</sequence>
<proteinExistence type="predicted"/>
<dbReference type="EMBL" id="FNHH01000003">
    <property type="protein sequence ID" value="SDL86393.1"/>
    <property type="molecule type" value="Genomic_DNA"/>
</dbReference>
<evidence type="ECO:0000256" key="1">
    <source>
        <dbReference type="SAM" id="MobiDB-lite"/>
    </source>
</evidence>
<feature type="compositionally biased region" description="Basic and acidic residues" evidence="1">
    <location>
        <begin position="195"/>
        <end position="204"/>
    </location>
</feature>
<protein>
    <submittedName>
        <fullName evidence="4">Bacteroides conjugative transposon TraM protein</fullName>
    </submittedName>
</protein>
<feature type="region of interest" description="Disordered" evidence="1">
    <location>
        <begin position="193"/>
        <end position="224"/>
    </location>
</feature>
<keyword evidence="2" id="KW-1133">Transmembrane helix</keyword>